<evidence type="ECO:0000256" key="1">
    <source>
        <dbReference type="ARBA" id="ARBA00004308"/>
    </source>
</evidence>
<dbReference type="GO" id="GO:0012505">
    <property type="term" value="C:endomembrane system"/>
    <property type="evidence" value="ECO:0007669"/>
    <property type="project" value="UniProtKB-SubCell"/>
</dbReference>
<comment type="subcellular location">
    <subcellularLocation>
        <location evidence="1">Endomembrane system</location>
    </subcellularLocation>
</comment>
<dbReference type="PANTHER" id="PTHR10529">
    <property type="entry name" value="AP COMPLEX SUBUNIT MU"/>
    <property type="match status" value="1"/>
</dbReference>
<dbReference type="InterPro" id="IPR027200">
    <property type="entry name" value="Apm2_N"/>
</dbReference>
<dbReference type="GeneID" id="30980777"/>
<evidence type="ECO:0000256" key="5">
    <source>
        <dbReference type="SAM" id="MobiDB-lite"/>
    </source>
</evidence>
<dbReference type="AlphaFoldDB" id="A0A1E4SJN5"/>
<keyword evidence="3" id="KW-0653">Protein transport</keyword>
<dbReference type="SUPFAM" id="SSF49447">
    <property type="entry name" value="Second domain of Mu2 adaptin subunit (ap50) of ap2 adaptor"/>
    <property type="match status" value="1"/>
</dbReference>
<feature type="compositionally biased region" description="Basic residues" evidence="5">
    <location>
        <begin position="179"/>
        <end position="190"/>
    </location>
</feature>
<evidence type="ECO:0000259" key="6">
    <source>
        <dbReference type="PROSITE" id="PS51072"/>
    </source>
</evidence>
<proteinExistence type="predicted"/>
<dbReference type="SUPFAM" id="SSF64356">
    <property type="entry name" value="SNARE-like"/>
    <property type="match status" value="1"/>
</dbReference>
<protein>
    <submittedName>
        <fullName evidence="7">Clathrin adaptor, mu subunit</fullName>
    </submittedName>
</protein>
<dbReference type="InterPro" id="IPR036168">
    <property type="entry name" value="AP2_Mu_C_sf"/>
</dbReference>
<gene>
    <name evidence="7" type="ORF">CANTADRAFT_20948</name>
</gene>
<dbReference type="OrthoDB" id="10259133at2759"/>
<name>A0A1E4SJN5_9ASCO</name>
<dbReference type="Pfam" id="PF00928">
    <property type="entry name" value="Adap_comp_sub"/>
    <property type="match status" value="1"/>
</dbReference>
<dbReference type="GO" id="GO:0016192">
    <property type="term" value="P:vesicle-mediated transport"/>
    <property type="evidence" value="ECO:0007669"/>
    <property type="project" value="InterPro"/>
</dbReference>
<dbReference type="RefSeq" id="XP_020064769.1">
    <property type="nucleotide sequence ID" value="XM_020206640.1"/>
</dbReference>
<evidence type="ECO:0000313" key="8">
    <source>
        <dbReference type="Proteomes" id="UP000094285"/>
    </source>
</evidence>
<evidence type="ECO:0000313" key="7">
    <source>
        <dbReference type="EMBL" id="ODV79647.1"/>
    </source>
</evidence>
<organism evidence="7 8">
    <name type="scientific">Suhomyces tanzawaensis NRRL Y-17324</name>
    <dbReference type="NCBI Taxonomy" id="984487"/>
    <lineage>
        <taxon>Eukaryota</taxon>
        <taxon>Fungi</taxon>
        <taxon>Dikarya</taxon>
        <taxon>Ascomycota</taxon>
        <taxon>Saccharomycotina</taxon>
        <taxon>Pichiomycetes</taxon>
        <taxon>Debaryomycetaceae</taxon>
        <taxon>Suhomyces</taxon>
    </lineage>
</organism>
<feature type="compositionally biased region" description="Polar residues" evidence="5">
    <location>
        <begin position="195"/>
        <end position="205"/>
    </location>
</feature>
<keyword evidence="8" id="KW-1185">Reference proteome</keyword>
<dbReference type="Gene3D" id="3.30.450.60">
    <property type="match status" value="1"/>
</dbReference>
<dbReference type="InterPro" id="IPR011012">
    <property type="entry name" value="Longin-like_dom_sf"/>
</dbReference>
<dbReference type="InterPro" id="IPR028565">
    <property type="entry name" value="MHD"/>
</dbReference>
<dbReference type="GO" id="GO:0006886">
    <property type="term" value="P:intracellular protein transport"/>
    <property type="evidence" value="ECO:0007669"/>
    <property type="project" value="InterPro"/>
</dbReference>
<dbReference type="EMBL" id="KV453911">
    <property type="protein sequence ID" value="ODV79647.1"/>
    <property type="molecule type" value="Genomic_DNA"/>
</dbReference>
<evidence type="ECO:0000256" key="2">
    <source>
        <dbReference type="ARBA" id="ARBA00022448"/>
    </source>
</evidence>
<dbReference type="CDD" id="cd14828">
    <property type="entry name" value="AP_Mu_N"/>
    <property type="match status" value="1"/>
</dbReference>
<keyword evidence="4" id="KW-0472">Membrane</keyword>
<dbReference type="Gene3D" id="2.60.40.1170">
    <property type="entry name" value="Mu homology domain, subdomain B"/>
    <property type="match status" value="3"/>
</dbReference>
<reference evidence="8" key="1">
    <citation type="submission" date="2016-05" db="EMBL/GenBank/DDBJ databases">
        <title>Comparative genomics of biotechnologically important yeasts.</title>
        <authorList>
            <consortium name="DOE Joint Genome Institute"/>
            <person name="Riley R."/>
            <person name="Haridas S."/>
            <person name="Wolfe K.H."/>
            <person name="Lopes M.R."/>
            <person name="Hittinger C.T."/>
            <person name="Goker M."/>
            <person name="Salamov A."/>
            <person name="Wisecaver J."/>
            <person name="Long T.M."/>
            <person name="Aerts A.L."/>
            <person name="Barry K."/>
            <person name="Choi C."/>
            <person name="Clum A."/>
            <person name="Coughlan A.Y."/>
            <person name="Deshpande S."/>
            <person name="Douglass A.P."/>
            <person name="Hanson S.J."/>
            <person name="Klenk H.-P."/>
            <person name="Labutti K."/>
            <person name="Lapidus A."/>
            <person name="Lindquist E."/>
            <person name="Lipzen A."/>
            <person name="Meier-Kolthoff J.P."/>
            <person name="Ohm R.A."/>
            <person name="Otillar R.P."/>
            <person name="Pangilinan J."/>
            <person name="Peng Y."/>
            <person name="Rokas A."/>
            <person name="Rosa C.A."/>
            <person name="Scheuner C."/>
            <person name="Sibirny A.A."/>
            <person name="Slot J.C."/>
            <person name="Stielow J.B."/>
            <person name="Sun H."/>
            <person name="Kurtzman C.P."/>
            <person name="Blackwell M."/>
            <person name="Grigoriev I.V."/>
            <person name="Jeffries T.W."/>
        </authorList>
    </citation>
    <scope>NUCLEOTIDE SEQUENCE [LARGE SCALE GENOMIC DNA]</scope>
    <source>
        <strain evidence="8">NRRL Y-17324</strain>
    </source>
</reference>
<evidence type="ECO:0000256" key="4">
    <source>
        <dbReference type="ARBA" id="ARBA00023136"/>
    </source>
</evidence>
<evidence type="ECO:0000256" key="3">
    <source>
        <dbReference type="ARBA" id="ARBA00022927"/>
    </source>
</evidence>
<dbReference type="PRINTS" id="PR00314">
    <property type="entry name" value="CLATHRINADPT"/>
</dbReference>
<accession>A0A1E4SJN5</accession>
<feature type="domain" description="MHD" evidence="6">
    <location>
        <begin position="234"/>
        <end position="595"/>
    </location>
</feature>
<dbReference type="PROSITE" id="PS51072">
    <property type="entry name" value="MHD"/>
    <property type="match status" value="1"/>
</dbReference>
<dbReference type="InterPro" id="IPR001392">
    <property type="entry name" value="Clathrin_mu"/>
</dbReference>
<keyword evidence="2" id="KW-0813">Transport</keyword>
<dbReference type="STRING" id="984487.A0A1E4SJN5"/>
<dbReference type="GO" id="GO:0030131">
    <property type="term" value="C:clathrin adaptor complex"/>
    <property type="evidence" value="ECO:0007669"/>
    <property type="project" value="InterPro"/>
</dbReference>
<dbReference type="Proteomes" id="UP000094285">
    <property type="component" value="Unassembled WGS sequence"/>
</dbReference>
<dbReference type="InterPro" id="IPR050431">
    <property type="entry name" value="Adaptor_comp_med_subunit"/>
</dbReference>
<feature type="region of interest" description="Disordered" evidence="5">
    <location>
        <begin position="163"/>
        <end position="205"/>
    </location>
</feature>
<sequence>MVCAFYILFWPDSDIEYPHSQVLLNRRYRNDIPGDQSLIRNFENTFKKLPNEQKTPFIESNGITYTYIRGNFDILLMAVSVRNINAMLTILFLNQFYGTLCHYLCSGSNGQKLDKDTVSDNSMLIFDLLDECMDFGVIQVTDYNLLKEYIKIEANLPKLKQGAEKYSSDSEDESETSKSKSKSKSHKHKDIKSTRNQANKSDVMSDDNSVINSSILRTYSLAINWRPKGIFYAKNEIYIDIIEHCEFHYDIQLEKVKKNEIHGSCAVKCYLSGMPNCKIGFNEKYISSVDNEDFIENEEEPIDMSGNQLVIKDEDDDAEDEQETLVGEEDQAKRKDRIPIRDIQFHQCIQLGSIYKDNLVTFTPPDDKFTLMTYNVEQHKQKRKGALIMIKPTYRILSQSKKLQILCVLTTKFKKRLHCRNLLVRIPINPNIFDITSLDEDGLKYKTEMGEVSYKIDSSELVWSIDNITGKKAVKMMAELSLNSVTQANLHNIQNLLNHRFEEQTQNEEDDDDNITKELDTFYGVNGQSSSLASKILKKITQNNTFNNIKITFNIPMLSYSGLKITYLRVDEEQMKYTCFPWVRYITEATDNQVDEQSGRNNASHCDYQFKLAPSCFTLI</sequence>